<evidence type="ECO:0000313" key="3">
    <source>
        <dbReference type="Proteomes" id="UP001430356"/>
    </source>
</evidence>
<evidence type="ECO:0000313" key="2">
    <source>
        <dbReference type="EMBL" id="KAK7198873.1"/>
    </source>
</evidence>
<evidence type="ECO:0000256" key="1">
    <source>
        <dbReference type="SAM" id="MobiDB-lite"/>
    </source>
</evidence>
<feature type="region of interest" description="Disordered" evidence="1">
    <location>
        <begin position="730"/>
        <end position="769"/>
    </location>
</feature>
<feature type="region of interest" description="Disordered" evidence="1">
    <location>
        <begin position="657"/>
        <end position="705"/>
    </location>
</feature>
<dbReference type="AlphaFoldDB" id="A0AAW0F1E3"/>
<dbReference type="EMBL" id="JAECZO010000184">
    <property type="protein sequence ID" value="KAK7198873.1"/>
    <property type="molecule type" value="Genomic_DNA"/>
</dbReference>
<dbReference type="Proteomes" id="UP001430356">
    <property type="component" value="Unassembled WGS sequence"/>
</dbReference>
<feature type="region of interest" description="Disordered" evidence="1">
    <location>
        <begin position="532"/>
        <end position="565"/>
    </location>
</feature>
<accession>A0AAW0F1E3</accession>
<sequence length="846" mass="86761">MEAVSVTAGSHADVPAAATRGADTADTPRCGGDSATRGSAAASATDASVNRRLASARQQNAVTAVIAATATAAAAARASTPSRPAETALSSAALGIAHMPRGVERLSRFPRQPASPSSPASHALTSTAVPVQRLFGLPTSLYTHSLASSPALCSGHQRHGGEVDGVFSVSSASGGDVAPAADMTVDALEERVRRAAELHASGCAGDEAVVAGGTAHAVRVVRGYRLRRTSVAASWRGTHDEVVATHCDVVLPSGSRRRRRLERSVSAAGVRLDQYHAGGQDHSGAAIAAVSAQWVTSPSASSSSSTVFASPQPPLMAPVAGSVGGVSAVAPRRPAAPSPFGPLLDSIAAGHAPAAPPHGAAPAARRASPPPWALPWLSRAMSRGLAVQLRRDADAADAVAGPPSVVPRSARLALPLVSAPTPATVVAAPPPPPCTLRTALLRIFGRVAQLEADVAAAVAVVAVQSAGLSRSSPSLSPAGASPDPLSDQLRGLTRQWCEVLQQWPGEASLWGYVEWWLRHPAWALLSTAPEAAEADTDTRDDDAPIGGCEAGKQQQQQRQEQRRTAQLKDRLVTATGETMRTILDALVDAVVRAVGDALHGIATHSPASMVSQATCLELLRLMLALYASPPAALQPHLQDVRYSAAVAAGDDSAALQRDGTDAVASPGSLAGAVAGRPPPLMQPSSPSSGRRDDAPPDSPSSPAQSHTWQLHYQLLYAVCHLCSELPLPSSPPPLRPGSGRGVELPEDVDGVSPGSMDTSHTRHRGHSEAASLSSSPLLVLFAAAAQLAAAVSAVLVHVQLPMKGDLLCVASRLSRLRTALLRLSCLSEREYAAAMGHLGAVMAHAT</sequence>
<reference evidence="2 3" key="1">
    <citation type="journal article" date="2021" name="MBio">
        <title>A New Model Trypanosomatid, Novymonas esmeraldas: Genomic Perception of Its 'Candidatus Pandoraea novymonadis' Endosymbiont.</title>
        <authorList>
            <person name="Zakharova A."/>
            <person name="Saura A."/>
            <person name="Butenko A."/>
            <person name="Podesvova L."/>
            <person name="Warmusova S."/>
            <person name="Kostygov A.Y."/>
            <person name="Nenarokova A."/>
            <person name="Lukes J."/>
            <person name="Opperdoes F.R."/>
            <person name="Yurchenko V."/>
        </authorList>
    </citation>
    <scope>NUCLEOTIDE SEQUENCE [LARGE SCALE GENOMIC DNA]</scope>
    <source>
        <strain evidence="2 3">E262AT.01</strain>
    </source>
</reference>
<proteinExistence type="predicted"/>
<feature type="region of interest" description="Disordered" evidence="1">
    <location>
        <begin position="1"/>
        <end position="45"/>
    </location>
</feature>
<feature type="compositionally biased region" description="Low complexity" evidence="1">
    <location>
        <begin position="15"/>
        <end position="45"/>
    </location>
</feature>
<comment type="caution">
    <text evidence="2">The sequence shown here is derived from an EMBL/GenBank/DDBJ whole genome shotgun (WGS) entry which is preliminary data.</text>
</comment>
<keyword evidence="3" id="KW-1185">Reference proteome</keyword>
<protein>
    <submittedName>
        <fullName evidence="2">Uncharacterized protein</fullName>
    </submittedName>
</protein>
<name>A0AAW0F1E3_9TRYP</name>
<gene>
    <name evidence="2" type="ORF">NESM_000853800</name>
</gene>
<organism evidence="2 3">
    <name type="scientific">Novymonas esmeraldas</name>
    <dbReference type="NCBI Taxonomy" id="1808958"/>
    <lineage>
        <taxon>Eukaryota</taxon>
        <taxon>Discoba</taxon>
        <taxon>Euglenozoa</taxon>
        <taxon>Kinetoplastea</taxon>
        <taxon>Metakinetoplastina</taxon>
        <taxon>Trypanosomatida</taxon>
        <taxon>Trypanosomatidae</taxon>
        <taxon>Novymonas</taxon>
    </lineage>
</organism>